<dbReference type="Pfam" id="PF00378">
    <property type="entry name" value="ECH_1"/>
    <property type="match status" value="1"/>
</dbReference>
<dbReference type="Proteomes" id="UP000255334">
    <property type="component" value="Unassembled WGS sequence"/>
</dbReference>
<keyword evidence="5" id="KW-1185">Reference proteome</keyword>
<dbReference type="CDD" id="cd06558">
    <property type="entry name" value="crotonase-like"/>
    <property type="match status" value="1"/>
</dbReference>
<keyword evidence="3" id="KW-0413">Isomerase</keyword>
<dbReference type="PANTHER" id="PTHR43684:SF1">
    <property type="entry name" value="ENOYL-COA DELTA ISOMERASE 2"/>
    <property type="match status" value="1"/>
</dbReference>
<dbReference type="InterPro" id="IPR029045">
    <property type="entry name" value="ClpP/crotonase-like_dom_sf"/>
</dbReference>
<evidence type="ECO:0000256" key="2">
    <source>
        <dbReference type="ARBA" id="ARBA00023140"/>
    </source>
</evidence>
<dbReference type="EMBL" id="QRBF01000003">
    <property type="protein sequence ID" value="RDS84216.1"/>
    <property type="molecule type" value="Genomic_DNA"/>
</dbReference>
<accession>A0A370X778</accession>
<dbReference type="SUPFAM" id="SSF52096">
    <property type="entry name" value="ClpP/crotonase"/>
    <property type="match status" value="1"/>
</dbReference>
<name>A0A370X778_9GAMM</name>
<gene>
    <name evidence="4" type="ORF">DWU99_10750</name>
</gene>
<dbReference type="OrthoDB" id="9797151at2"/>
<organism evidence="4 5">
    <name type="scientific">Dyella psychrodurans</name>
    <dbReference type="NCBI Taxonomy" id="1927960"/>
    <lineage>
        <taxon>Bacteria</taxon>
        <taxon>Pseudomonadati</taxon>
        <taxon>Pseudomonadota</taxon>
        <taxon>Gammaproteobacteria</taxon>
        <taxon>Lysobacterales</taxon>
        <taxon>Rhodanobacteraceae</taxon>
        <taxon>Dyella</taxon>
    </lineage>
</organism>
<sequence length="263" mass="28513">MPEIVTERLGNMLRIQFNRPEKKNAMTSGMYSAIAELLDAAAKDDETRVVLLHGIGDAFCAGNDLGDFLHNPPKGDDSPQARFFAALIAFDKPLIAAVHGVAIGGGTTMLTHFDFVYAAEHTRFQMPFVNLALVPELGTSYWLPAQIGYLAAAELVLLAQPFDAHRAAELGFVTRVVAEADLMATALDTAHKLTRLPAGAVRASKRMMRRTLNAHMAAAAEIEFQEYASRLQSGDAREALAAFLEKRQPDFTKSNAIVGGSLQ</sequence>
<dbReference type="PANTHER" id="PTHR43684">
    <property type="match status" value="1"/>
</dbReference>
<evidence type="ECO:0000313" key="4">
    <source>
        <dbReference type="EMBL" id="RDS84216.1"/>
    </source>
</evidence>
<dbReference type="GO" id="GO:0004165">
    <property type="term" value="F:delta(3)-delta(2)-enoyl-CoA isomerase activity"/>
    <property type="evidence" value="ECO:0007669"/>
    <property type="project" value="UniProtKB-ARBA"/>
</dbReference>
<dbReference type="Gene3D" id="3.90.226.10">
    <property type="entry name" value="2-enoyl-CoA Hydratase, Chain A, domain 1"/>
    <property type="match status" value="1"/>
</dbReference>
<dbReference type="AlphaFoldDB" id="A0A370X778"/>
<evidence type="ECO:0000313" key="5">
    <source>
        <dbReference type="Proteomes" id="UP000255334"/>
    </source>
</evidence>
<protein>
    <submittedName>
        <fullName evidence="4">Enoyl-CoA hydratase</fullName>
    </submittedName>
</protein>
<keyword evidence="2" id="KW-0576">Peroxisome</keyword>
<evidence type="ECO:0000256" key="1">
    <source>
        <dbReference type="ARBA" id="ARBA00004275"/>
    </source>
</evidence>
<evidence type="ECO:0000256" key="3">
    <source>
        <dbReference type="ARBA" id="ARBA00023235"/>
    </source>
</evidence>
<dbReference type="RefSeq" id="WP_115478017.1">
    <property type="nucleotide sequence ID" value="NZ_QRBF01000003.1"/>
</dbReference>
<comment type="subcellular location">
    <subcellularLocation>
        <location evidence="1">Peroxisome</location>
    </subcellularLocation>
</comment>
<dbReference type="InterPro" id="IPR051053">
    <property type="entry name" value="ECH/Chromodomain_protein"/>
</dbReference>
<reference evidence="4 5" key="1">
    <citation type="submission" date="2018-07" db="EMBL/GenBank/DDBJ databases">
        <title>Dyella monticola sp. nov. and Dyella psychrodurans sp. nov. isolated from monsoon evergreen broad-leaved forest soil of Dinghu Mountain, China.</title>
        <authorList>
            <person name="Gao Z."/>
            <person name="Qiu L."/>
        </authorList>
    </citation>
    <scope>NUCLEOTIDE SEQUENCE [LARGE SCALE GENOMIC DNA]</scope>
    <source>
        <strain evidence="4 5">4MSK11</strain>
    </source>
</reference>
<dbReference type="InterPro" id="IPR001753">
    <property type="entry name" value="Enoyl-CoA_hydra/iso"/>
</dbReference>
<comment type="caution">
    <text evidence="4">The sequence shown here is derived from an EMBL/GenBank/DDBJ whole genome shotgun (WGS) entry which is preliminary data.</text>
</comment>
<proteinExistence type="predicted"/>